<accession>A0AAV8UTI4</accession>
<dbReference type="Pfam" id="PF13482">
    <property type="entry name" value="RNase_H_2"/>
    <property type="match status" value="1"/>
</dbReference>
<dbReference type="InterPro" id="IPR038720">
    <property type="entry name" value="YprB_RNase_H-like_dom"/>
</dbReference>
<comment type="caution">
    <text evidence="6">The sequence shown here is derived from an EMBL/GenBank/DDBJ whole genome shotgun (WGS) entry which is preliminary data.</text>
</comment>
<feature type="domain" description="AAA+ ATPase" evidence="5">
    <location>
        <begin position="836"/>
        <end position="1004"/>
    </location>
</feature>
<dbReference type="NCBIfam" id="TIGR03491">
    <property type="entry name" value="TM0106 family RecB-like putative nuclease"/>
    <property type="match status" value="1"/>
</dbReference>
<keyword evidence="7" id="KW-1185">Reference proteome</keyword>
<evidence type="ECO:0000259" key="5">
    <source>
        <dbReference type="SMART" id="SM00382"/>
    </source>
</evidence>
<proteinExistence type="predicted"/>
<dbReference type="GO" id="GO:0005524">
    <property type="term" value="F:ATP binding"/>
    <property type="evidence" value="ECO:0007669"/>
    <property type="project" value="UniProtKB-KW"/>
</dbReference>
<dbReference type="CDD" id="cd18808">
    <property type="entry name" value="SF1_C_Upf1"/>
    <property type="match status" value="1"/>
</dbReference>
<evidence type="ECO:0000256" key="3">
    <source>
        <dbReference type="ARBA" id="ARBA00022806"/>
    </source>
</evidence>
<dbReference type="Pfam" id="PF13087">
    <property type="entry name" value="AAA_12"/>
    <property type="match status" value="1"/>
</dbReference>
<dbReference type="GO" id="GO:0043139">
    <property type="term" value="F:5'-3' DNA helicase activity"/>
    <property type="evidence" value="ECO:0007669"/>
    <property type="project" value="TreeGrafter"/>
</dbReference>
<keyword evidence="3" id="KW-0347">Helicase</keyword>
<protein>
    <recommendedName>
        <fullName evidence="5">AAA+ ATPase domain-containing protein</fullName>
    </recommendedName>
</protein>
<dbReference type="Proteomes" id="UP001157974">
    <property type="component" value="Unassembled WGS sequence"/>
</dbReference>
<organism evidence="6 7">
    <name type="scientific">Rhodosorus marinus</name>
    <dbReference type="NCBI Taxonomy" id="101924"/>
    <lineage>
        <taxon>Eukaryota</taxon>
        <taxon>Rhodophyta</taxon>
        <taxon>Stylonematophyceae</taxon>
        <taxon>Stylonematales</taxon>
        <taxon>Stylonemataceae</taxon>
        <taxon>Rhodosorus</taxon>
    </lineage>
</organism>
<keyword evidence="2" id="KW-0378">Hydrolase</keyword>
<dbReference type="Pfam" id="PF13604">
    <property type="entry name" value="AAA_30"/>
    <property type="match status" value="1"/>
</dbReference>
<dbReference type="CDD" id="cd17934">
    <property type="entry name" value="DEXXQc_Upf1-like"/>
    <property type="match status" value="1"/>
</dbReference>
<evidence type="ECO:0000256" key="1">
    <source>
        <dbReference type="ARBA" id="ARBA00022741"/>
    </source>
</evidence>
<dbReference type="AlphaFoldDB" id="A0AAV8UTI4"/>
<evidence type="ECO:0000313" key="6">
    <source>
        <dbReference type="EMBL" id="KAJ8905854.1"/>
    </source>
</evidence>
<dbReference type="InterPro" id="IPR003593">
    <property type="entry name" value="AAA+_ATPase"/>
</dbReference>
<dbReference type="SMART" id="SM00382">
    <property type="entry name" value="AAA"/>
    <property type="match status" value="1"/>
</dbReference>
<dbReference type="InterPro" id="IPR027417">
    <property type="entry name" value="P-loop_NTPase"/>
</dbReference>
<dbReference type="PANTHER" id="PTHR43788">
    <property type="entry name" value="DNA2/NAM7 HELICASE FAMILY MEMBER"/>
    <property type="match status" value="1"/>
</dbReference>
<dbReference type="Gene3D" id="3.40.50.300">
    <property type="entry name" value="P-loop containing nucleotide triphosphate hydrolases"/>
    <property type="match status" value="2"/>
</dbReference>
<evidence type="ECO:0000256" key="4">
    <source>
        <dbReference type="ARBA" id="ARBA00022840"/>
    </source>
</evidence>
<dbReference type="InterPro" id="IPR047187">
    <property type="entry name" value="SF1_C_Upf1"/>
</dbReference>
<evidence type="ECO:0000256" key="2">
    <source>
        <dbReference type="ARBA" id="ARBA00022801"/>
    </source>
</evidence>
<keyword evidence="1" id="KW-0547">Nucleotide-binding</keyword>
<dbReference type="InterPro" id="IPR019993">
    <property type="entry name" value="RecB_nuclease_TM0106_put"/>
</dbReference>
<dbReference type="InterPro" id="IPR041679">
    <property type="entry name" value="DNA2/NAM7-like_C"/>
</dbReference>
<gene>
    <name evidence="6" type="ORF">NDN08_002359</name>
</gene>
<dbReference type="InterPro" id="IPR050534">
    <property type="entry name" value="Coronavir_polyprotein_1ab"/>
</dbReference>
<name>A0AAV8UTI4_9RHOD</name>
<dbReference type="PANTHER" id="PTHR43788:SF8">
    <property type="entry name" value="DNA-BINDING PROTEIN SMUBP-2"/>
    <property type="match status" value="1"/>
</dbReference>
<sequence length="1250" mass="138815">MLSFAVVGGRVFAPAVVGKLVSPKGHSANLRTFLRATSSGISAEPFKVTAPRKTRSPHQFVSFTKSMYVAHMNELAIRGLSKAAKDPVSELDHALFDTGLKHEENVLDRIKSLGIDVAVVDDNDPDKWRRTSDFIQQGREVIYQAGLRDDILSGVADFLLLAPGGIDWISIMKGDENELKRLREVRQSADFQPTYAVLEVKLSGSAKSEYVLQALCYADLVEGITGTVSDDLYLWLGGHQAPVHVHRNKFLHYFRAKRAEFEDFLACFDRGIPRHPKPDRPVDSLGPWTAAAKEQLKQEDALQFVAGIRKTQIERLNTMGITTMAQLAALENPAANLSKLQKQAELQMETKRRRMLDPNATPAYRVLHHDGARVGLASLPPESEMDIYFDLEGFPLYAFEHQEGLEYLFGFSDRERNFTELWAHDHAEEEEITAQFIREAHSRWERDPGMHIYHYGVYEITALKRIVSRVAGEIDRKFADMLEADVFVDLFRVVRHGLMLGEQSYSIKKVENLCGVSREEDDLADAQSSVGLYHRFRCSTVKEERRKLLTTIADYNRQDCYSLSDLIDWLRKEQIKEKIRYIPWKTQKLEAEGLSEEQIDLLNTPGACGASPQRRIADAEVIVTGRKVEEDLMDQGNDTLGRLVSFHIREGRPARAQFRQRLTAYDENDFLTDTLCIGRVRIRSQEAVQRRRSTVWRVVGRFDPDQPHVVEVGNPVAVLRKGRTQEDSVPFGTVRALEKGVVVIDITGTVVPFEGELALVSTAELSICSAPMREGILRLAQTALGNEESSCGGYGMAQNFVERRPPVMRGGKGIRSIVDDARNDPRLLADLVHDLEKSVLIIQGPPGSGKTQLTSTVIQLLARKGLKIAVSSNSHASIDNVLQKVAALDSDVAVRKVSSGKVTNDGDEIPIVPYSTSVQQALKKGADVVGATVFQISRQENIGAFDLLFIDEAGQVPLANFISMAGCAKSAVLVGDQRQLEMPIQGIHPAGSGFSCLEYPLGSDCVTVPKDLGLFLNRSYRMAPKICSFISGAMYDGRLTPHERTEQNSVDISNSELLTKRSGVQFVGHVGEKGKNVYSQAEVDLTRRVIKELLGRQFSTASREGELTEEDILIVAPYNIQVSALKKDLGGPPFRIGTVDKFQGQEAPVVIVNICSNGAEEDDERRGVRFALKKNRLNVGISRAQCLTVVIGSLELSMAPAGTIAEMELLSLYTNIMQVGSNENGFPCFDLEADAFRQDSLTRHLGNLKL</sequence>
<evidence type="ECO:0000313" key="7">
    <source>
        <dbReference type="Proteomes" id="UP001157974"/>
    </source>
</evidence>
<dbReference type="SUPFAM" id="SSF52540">
    <property type="entry name" value="P-loop containing nucleoside triphosphate hydrolases"/>
    <property type="match status" value="1"/>
</dbReference>
<keyword evidence="4" id="KW-0067">ATP-binding</keyword>
<dbReference type="GO" id="GO:0016787">
    <property type="term" value="F:hydrolase activity"/>
    <property type="evidence" value="ECO:0007669"/>
    <property type="project" value="UniProtKB-KW"/>
</dbReference>
<dbReference type="EMBL" id="JAMWBK010000004">
    <property type="protein sequence ID" value="KAJ8905854.1"/>
    <property type="molecule type" value="Genomic_DNA"/>
</dbReference>
<reference evidence="6 7" key="1">
    <citation type="journal article" date="2023" name="Nat. Commun.">
        <title>Origin of minicircular mitochondrial genomes in red algae.</title>
        <authorList>
            <person name="Lee Y."/>
            <person name="Cho C.H."/>
            <person name="Lee Y.M."/>
            <person name="Park S.I."/>
            <person name="Yang J.H."/>
            <person name="West J.A."/>
            <person name="Bhattacharya D."/>
            <person name="Yoon H.S."/>
        </authorList>
    </citation>
    <scope>NUCLEOTIDE SEQUENCE [LARGE SCALE GENOMIC DNA]</scope>
    <source>
        <strain evidence="6 7">CCMP1338</strain>
        <tissue evidence="6">Whole cell</tissue>
    </source>
</reference>